<dbReference type="InterPro" id="IPR023187">
    <property type="entry name" value="Tscrpt_reg_MarR-type_CS"/>
</dbReference>
<name>A0ABU5ILW1_9BURK</name>
<dbReference type="InterPro" id="IPR000835">
    <property type="entry name" value="HTH_MarR-typ"/>
</dbReference>
<dbReference type="InterPro" id="IPR036388">
    <property type="entry name" value="WH-like_DNA-bd_sf"/>
</dbReference>
<accession>A0ABU5ILW1</accession>
<evidence type="ECO:0000256" key="4">
    <source>
        <dbReference type="SAM" id="MobiDB-lite"/>
    </source>
</evidence>
<feature type="domain" description="HTH marR-type" evidence="5">
    <location>
        <begin position="35"/>
        <end position="169"/>
    </location>
</feature>
<dbReference type="PANTHER" id="PTHR33164:SF43">
    <property type="entry name" value="HTH-TYPE TRANSCRIPTIONAL REPRESSOR YETL"/>
    <property type="match status" value="1"/>
</dbReference>
<dbReference type="InterPro" id="IPR039422">
    <property type="entry name" value="MarR/SlyA-like"/>
</dbReference>
<evidence type="ECO:0000259" key="5">
    <source>
        <dbReference type="PROSITE" id="PS50995"/>
    </source>
</evidence>
<keyword evidence="3" id="KW-0804">Transcription</keyword>
<sequence length="199" mass="22435">MKNPVTQVRDFKLVQSLGEDAIGREARAAPEDHSAVRLWLRLLSCSTQIEQAVRVRLRQRFGTTLPRFDYLAQLERCPEGLRMSALSRYLMVTGGNVTGLTDQLVADGWVERVADAQDRRSLLVRLTPKGREEFLAMAAEHEGWLIDMFQGFEPAHRDTLYELLGRLRVHLAGKEAGDGGEPLPEQDDVSPRAAARKER</sequence>
<evidence type="ECO:0000256" key="1">
    <source>
        <dbReference type="ARBA" id="ARBA00023015"/>
    </source>
</evidence>
<keyword evidence="7" id="KW-1185">Reference proteome</keyword>
<dbReference type="Proteomes" id="UP001293718">
    <property type="component" value="Unassembled WGS sequence"/>
</dbReference>
<dbReference type="PRINTS" id="PR00598">
    <property type="entry name" value="HTHMARR"/>
</dbReference>
<evidence type="ECO:0000256" key="3">
    <source>
        <dbReference type="ARBA" id="ARBA00023163"/>
    </source>
</evidence>
<dbReference type="SUPFAM" id="SSF46785">
    <property type="entry name" value="Winged helix' DNA-binding domain"/>
    <property type="match status" value="1"/>
</dbReference>
<feature type="region of interest" description="Disordered" evidence="4">
    <location>
        <begin position="174"/>
        <end position="199"/>
    </location>
</feature>
<comment type="caution">
    <text evidence="6">The sequence shown here is derived from an EMBL/GenBank/DDBJ whole genome shotgun (WGS) entry which is preliminary data.</text>
</comment>
<proteinExistence type="predicted"/>
<dbReference type="Pfam" id="PF12802">
    <property type="entry name" value="MarR_2"/>
    <property type="match status" value="1"/>
</dbReference>
<dbReference type="InterPro" id="IPR036390">
    <property type="entry name" value="WH_DNA-bd_sf"/>
</dbReference>
<dbReference type="PANTHER" id="PTHR33164">
    <property type="entry name" value="TRANSCRIPTIONAL REGULATOR, MARR FAMILY"/>
    <property type="match status" value="1"/>
</dbReference>
<dbReference type="PROSITE" id="PS50995">
    <property type="entry name" value="HTH_MARR_2"/>
    <property type="match status" value="1"/>
</dbReference>
<protein>
    <submittedName>
        <fullName evidence="6">MarR family transcriptional regulator</fullName>
    </submittedName>
</protein>
<dbReference type="EMBL" id="JAXOJX010000052">
    <property type="protein sequence ID" value="MDZ5459877.1"/>
    <property type="molecule type" value="Genomic_DNA"/>
</dbReference>
<keyword evidence="1" id="KW-0805">Transcription regulation</keyword>
<dbReference type="Gene3D" id="1.10.10.10">
    <property type="entry name" value="Winged helix-like DNA-binding domain superfamily/Winged helix DNA-binding domain"/>
    <property type="match status" value="1"/>
</dbReference>
<dbReference type="RefSeq" id="WP_084267529.1">
    <property type="nucleotide sequence ID" value="NZ_JAXOJX010000052.1"/>
</dbReference>
<evidence type="ECO:0000313" key="7">
    <source>
        <dbReference type="Proteomes" id="UP001293718"/>
    </source>
</evidence>
<reference evidence="6 7" key="1">
    <citation type="submission" date="2023-11" db="EMBL/GenBank/DDBJ databases">
        <title>Draft genome of Azohydromonas lata strain H1 (DSM1123), a polyhydroxyalkanoate producer.</title>
        <authorList>
            <person name="Traversa D."/>
            <person name="D'Addabbo P."/>
            <person name="Pazzani C."/>
            <person name="Manzari C."/>
            <person name="Chiara M."/>
            <person name="Scrascia M."/>
        </authorList>
    </citation>
    <scope>NUCLEOTIDE SEQUENCE [LARGE SCALE GENOMIC DNA]</scope>
    <source>
        <strain evidence="6 7">H1</strain>
    </source>
</reference>
<dbReference type="PROSITE" id="PS01117">
    <property type="entry name" value="HTH_MARR_1"/>
    <property type="match status" value="1"/>
</dbReference>
<evidence type="ECO:0000256" key="2">
    <source>
        <dbReference type="ARBA" id="ARBA00023125"/>
    </source>
</evidence>
<evidence type="ECO:0000313" key="6">
    <source>
        <dbReference type="EMBL" id="MDZ5459877.1"/>
    </source>
</evidence>
<keyword evidence="2" id="KW-0238">DNA-binding</keyword>
<gene>
    <name evidence="6" type="ORF">SM757_25165</name>
</gene>
<organism evidence="6 7">
    <name type="scientific">Azohydromonas lata</name>
    <dbReference type="NCBI Taxonomy" id="45677"/>
    <lineage>
        <taxon>Bacteria</taxon>
        <taxon>Pseudomonadati</taxon>
        <taxon>Pseudomonadota</taxon>
        <taxon>Betaproteobacteria</taxon>
        <taxon>Burkholderiales</taxon>
        <taxon>Sphaerotilaceae</taxon>
        <taxon>Azohydromonas</taxon>
    </lineage>
</organism>
<dbReference type="SMART" id="SM00347">
    <property type="entry name" value="HTH_MARR"/>
    <property type="match status" value="1"/>
</dbReference>